<comment type="similarity">
    <text evidence="6 15">Belongs to the class-IV pyridoxal-phosphate-dependent aminotransferase family.</text>
</comment>
<organism evidence="18 19">
    <name type="scientific">Pseudofrancisella aestuarii</name>
    <dbReference type="NCBI Taxonomy" id="2670347"/>
    <lineage>
        <taxon>Bacteria</taxon>
        <taxon>Pseudomonadati</taxon>
        <taxon>Pseudomonadota</taxon>
        <taxon>Gammaproteobacteria</taxon>
        <taxon>Thiotrichales</taxon>
        <taxon>Francisellaceae</taxon>
        <taxon>Pseudofrancisella</taxon>
    </lineage>
</organism>
<evidence type="ECO:0000256" key="12">
    <source>
        <dbReference type="ARBA" id="ARBA00048212"/>
    </source>
</evidence>
<dbReference type="InterPro" id="IPR005785">
    <property type="entry name" value="B_amino_transI"/>
</dbReference>
<evidence type="ECO:0000256" key="7">
    <source>
        <dbReference type="ARBA" id="ARBA00022576"/>
    </source>
</evidence>
<accession>A0ABV9TB62</accession>
<dbReference type="PANTHER" id="PTHR42743">
    <property type="entry name" value="AMINO-ACID AMINOTRANSFERASE"/>
    <property type="match status" value="1"/>
</dbReference>
<dbReference type="Gene3D" id="3.30.470.10">
    <property type="match status" value="1"/>
</dbReference>
<dbReference type="SUPFAM" id="SSF56752">
    <property type="entry name" value="D-aminoacid aminotransferase-like PLP-dependent enzymes"/>
    <property type="match status" value="1"/>
</dbReference>
<evidence type="ECO:0000256" key="16">
    <source>
        <dbReference type="RuleBase" id="RU004516"/>
    </source>
</evidence>
<sequence>MTLNCVWKNGKIINPDDAKIGITTHSLHYGSGVFEGIRAYNTSSGTAILMLEAHMKRFLYSMNAIGMKSKFTLEELCQAVKDIVKASGLDSCYIRPFAYFAEGGVSVLPSDDHPVDIVIYCLPMGRYLAAEFIDIKVSKYIRIHPQSTVADAKISGHYVNSILASRECVGTHYHESLLLDYNGNVAEGAAMNIFIIKNGEIITTPLGTILDGITRKLIIMLAKDCGYNVREEYFKVEDIIDADEAFFCGTAAEITPVRSIDDHKLKNHQSIGPITKSLKDKFEEIKQGKAYKNTLTYIN</sequence>
<evidence type="ECO:0000313" key="19">
    <source>
        <dbReference type="Proteomes" id="UP001595926"/>
    </source>
</evidence>
<evidence type="ECO:0000256" key="8">
    <source>
        <dbReference type="ARBA" id="ARBA00022605"/>
    </source>
</evidence>
<comment type="function">
    <text evidence="2 17">Acts on leucine, isoleucine and valine.</text>
</comment>
<evidence type="ECO:0000256" key="11">
    <source>
        <dbReference type="ARBA" id="ARBA00023304"/>
    </source>
</evidence>
<dbReference type="NCBIfam" id="NF005146">
    <property type="entry name" value="PRK06606.1"/>
    <property type="match status" value="1"/>
</dbReference>
<comment type="pathway">
    <text evidence="5 17">Amino-acid biosynthesis; L-leucine biosynthesis; L-leucine from 3-methyl-2-oxobutanoate: step 4/4.</text>
</comment>
<dbReference type="InterPro" id="IPR043131">
    <property type="entry name" value="BCAT-like_N"/>
</dbReference>
<comment type="cofactor">
    <cofactor evidence="1 16">
        <name>pyridoxal 5'-phosphate</name>
        <dbReference type="ChEBI" id="CHEBI:597326"/>
    </cofactor>
</comment>
<evidence type="ECO:0000256" key="3">
    <source>
        <dbReference type="ARBA" id="ARBA00004824"/>
    </source>
</evidence>
<comment type="catalytic activity">
    <reaction evidence="14 17">
        <text>L-leucine + 2-oxoglutarate = 4-methyl-2-oxopentanoate + L-glutamate</text>
        <dbReference type="Rhea" id="RHEA:18321"/>
        <dbReference type="ChEBI" id="CHEBI:16810"/>
        <dbReference type="ChEBI" id="CHEBI:17865"/>
        <dbReference type="ChEBI" id="CHEBI:29985"/>
        <dbReference type="ChEBI" id="CHEBI:57427"/>
        <dbReference type="EC" id="2.6.1.42"/>
    </reaction>
</comment>
<dbReference type="InterPro" id="IPR043132">
    <property type="entry name" value="BCAT-like_C"/>
</dbReference>
<protein>
    <recommendedName>
        <fullName evidence="17">Branched-chain-amino-acid aminotransferase</fullName>
        <shortName evidence="17">BCAT</shortName>
        <ecNumber evidence="17">2.6.1.42</ecNumber>
    </recommendedName>
</protein>
<keyword evidence="19" id="KW-1185">Reference proteome</keyword>
<evidence type="ECO:0000256" key="10">
    <source>
        <dbReference type="ARBA" id="ARBA00022898"/>
    </source>
</evidence>
<dbReference type="EC" id="2.6.1.42" evidence="17"/>
<keyword evidence="10 16" id="KW-0663">Pyridoxal phosphate</keyword>
<evidence type="ECO:0000256" key="2">
    <source>
        <dbReference type="ARBA" id="ARBA00003109"/>
    </source>
</evidence>
<gene>
    <name evidence="17" type="primary">ilvE</name>
    <name evidence="18" type="ORF">ACFPDQ_03185</name>
</gene>
<dbReference type="InterPro" id="IPR036038">
    <property type="entry name" value="Aminotransferase-like"/>
</dbReference>
<evidence type="ECO:0000256" key="13">
    <source>
        <dbReference type="ARBA" id="ARBA00048798"/>
    </source>
</evidence>
<evidence type="ECO:0000256" key="6">
    <source>
        <dbReference type="ARBA" id="ARBA00009320"/>
    </source>
</evidence>
<dbReference type="Proteomes" id="UP001595926">
    <property type="component" value="Unassembled WGS sequence"/>
</dbReference>
<comment type="caution">
    <text evidence="18">The sequence shown here is derived from an EMBL/GenBank/DDBJ whole genome shotgun (WGS) entry which is preliminary data.</text>
</comment>
<dbReference type="PROSITE" id="PS00770">
    <property type="entry name" value="AA_TRANSFER_CLASS_4"/>
    <property type="match status" value="1"/>
</dbReference>
<evidence type="ECO:0000256" key="4">
    <source>
        <dbReference type="ARBA" id="ARBA00004931"/>
    </source>
</evidence>
<evidence type="ECO:0000256" key="5">
    <source>
        <dbReference type="ARBA" id="ARBA00005072"/>
    </source>
</evidence>
<evidence type="ECO:0000256" key="14">
    <source>
        <dbReference type="ARBA" id="ARBA00049229"/>
    </source>
</evidence>
<dbReference type="Pfam" id="PF01063">
    <property type="entry name" value="Aminotran_4"/>
    <property type="match status" value="1"/>
</dbReference>
<evidence type="ECO:0000256" key="15">
    <source>
        <dbReference type="RuleBase" id="RU004106"/>
    </source>
</evidence>
<comment type="catalytic activity">
    <reaction evidence="12 17">
        <text>L-valine + 2-oxoglutarate = 3-methyl-2-oxobutanoate + L-glutamate</text>
        <dbReference type="Rhea" id="RHEA:24813"/>
        <dbReference type="ChEBI" id="CHEBI:11851"/>
        <dbReference type="ChEBI" id="CHEBI:16810"/>
        <dbReference type="ChEBI" id="CHEBI:29985"/>
        <dbReference type="ChEBI" id="CHEBI:57762"/>
        <dbReference type="EC" id="2.6.1.42"/>
    </reaction>
</comment>
<dbReference type="NCBIfam" id="TIGR01122">
    <property type="entry name" value="ilvE_I"/>
    <property type="match status" value="1"/>
</dbReference>
<comment type="catalytic activity">
    <reaction evidence="13 17">
        <text>L-isoleucine + 2-oxoglutarate = (S)-3-methyl-2-oxopentanoate + L-glutamate</text>
        <dbReference type="Rhea" id="RHEA:24801"/>
        <dbReference type="ChEBI" id="CHEBI:16810"/>
        <dbReference type="ChEBI" id="CHEBI:29985"/>
        <dbReference type="ChEBI" id="CHEBI:35146"/>
        <dbReference type="ChEBI" id="CHEBI:58045"/>
        <dbReference type="EC" id="2.6.1.42"/>
    </reaction>
</comment>
<comment type="pathway">
    <text evidence="3 17">Amino-acid biosynthesis; L-isoleucine biosynthesis; L-isoleucine from 2-oxobutanoate: step 4/4.</text>
</comment>
<keyword evidence="8 17" id="KW-0028">Amino-acid biosynthesis</keyword>
<dbReference type="EMBL" id="JBHSJH010000001">
    <property type="protein sequence ID" value="MFC4892051.1"/>
    <property type="molecule type" value="Genomic_DNA"/>
</dbReference>
<comment type="pathway">
    <text evidence="4 17">Amino-acid biosynthesis; L-valine biosynthesis; L-valine from pyruvate: step 4/4.</text>
</comment>
<evidence type="ECO:0000256" key="1">
    <source>
        <dbReference type="ARBA" id="ARBA00001933"/>
    </source>
</evidence>
<keyword evidence="7 17" id="KW-0032">Aminotransferase</keyword>
<keyword evidence="11 17" id="KW-0100">Branched-chain amino acid biosynthesis</keyword>
<dbReference type="PANTHER" id="PTHR42743:SF11">
    <property type="entry name" value="AMINODEOXYCHORISMATE LYASE"/>
    <property type="match status" value="1"/>
</dbReference>
<reference evidence="19" key="1">
    <citation type="journal article" date="2019" name="Int. J. Syst. Evol. Microbiol.">
        <title>The Global Catalogue of Microorganisms (GCM) 10K type strain sequencing project: providing services to taxonomists for standard genome sequencing and annotation.</title>
        <authorList>
            <consortium name="The Broad Institute Genomics Platform"/>
            <consortium name="The Broad Institute Genome Sequencing Center for Infectious Disease"/>
            <person name="Wu L."/>
            <person name="Ma J."/>
        </authorList>
    </citation>
    <scope>NUCLEOTIDE SEQUENCE [LARGE SCALE GENOMIC DNA]</scope>
    <source>
        <strain evidence="19">CGMCC 1.13718</strain>
    </source>
</reference>
<dbReference type="RefSeq" id="WP_119330238.1">
    <property type="nucleotide sequence ID" value="NZ_JBHSJH010000001.1"/>
</dbReference>
<dbReference type="Gene3D" id="3.20.10.10">
    <property type="entry name" value="D-amino Acid Aminotransferase, subunit A, domain 2"/>
    <property type="match status" value="1"/>
</dbReference>
<proteinExistence type="inferred from homology"/>
<dbReference type="InterPro" id="IPR050571">
    <property type="entry name" value="Class-IV_PLP-Dep_Aminotrnsfr"/>
</dbReference>
<dbReference type="InterPro" id="IPR001544">
    <property type="entry name" value="Aminotrans_IV"/>
</dbReference>
<name>A0ABV9TB62_9GAMM</name>
<keyword evidence="9 17" id="KW-0808">Transferase</keyword>
<evidence type="ECO:0000256" key="9">
    <source>
        <dbReference type="ARBA" id="ARBA00022679"/>
    </source>
</evidence>
<evidence type="ECO:0000256" key="17">
    <source>
        <dbReference type="RuleBase" id="RU364094"/>
    </source>
</evidence>
<dbReference type="GO" id="GO:0004084">
    <property type="term" value="F:branched-chain-amino-acid transaminase activity"/>
    <property type="evidence" value="ECO:0007669"/>
    <property type="project" value="UniProtKB-EC"/>
</dbReference>
<evidence type="ECO:0000313" key="18">
    <source>
        <dbReference type="EMBL" id="MFC4892051.1"/>
    </source>
</evidence>
<dbReference type="InterPro" id="IPR018300">
    <property type="entry name" value="Aminotrans_IV_CS"/>
</dbReference>